<evidence type="ECO:0000313" key="1">
    <source>
        <dbReference type="EMBL" id="CAH9087707.1"/>
    </source>
</evidence>
<gene>
    <name evidence="1" type="ORF">CEURO_LOCUS10207</name>
</gene>
<sequence>MIGKFPSSFASLTLVHMDGKSKDNRKLNHVTNESSEFLFTKVKPGKYRCKVRNSLGVLFEEDRWYGDENLAYVGHSVRKNTRDANEHKIVMLLSLDSSDMGLKGDDNFALGSSVEEKVDEIKQIGVVDNFKNRAESERIKFLEKILEEKLRLQGKMLMFGCYNIYNNKKHYATMSLFLFLPAVKYIWKKVQVPKLKVQKPVKYWEGRGARMKLKWKIMVVPYHPP</sequence>
<protein>
    <submittedName>
        <fullName evidence="1">Uncharacterized protein</fullName>
    </submittedName>
</protein>
<proteinExistence type="predicted"/>
<reference evidence="1" key="1">
    <citation type="submission" date="2022-07" db="EMBL/GenBank/DDBJ databases">
        <authorList>
            <person name="Macas J."/>
            <person name="Novak P."/>
            <person name="Neumann P."/>
        </authorList>
    </citation>
    <scope>NUCLEOTIDE SEQUENCE</scope>
</reference>
<comment type="caution">
    <text evidence="1">The sequence shown here is derived from an EMBL/GenBank/DDBJ whole genome shotgun (WGS) entry which is preliminary data.</text>
</comment>
<dbReference type="Proteomes" id="UP001152484">
    <property type="component" value="Unassembled WGS sequence"/>
</dbReference>
<organism evidence="1 2">
    <name type="scientific">Cuscuta europaea</name>
    <name type="common">European dodder</name>
    <dbReference type="NCBI Taxonomy" id="41803"/>
    <lineage>
        <taxon>Eukaryota</taxon>
        <taxon>Viridiplantae</taxon>
        <taxon>Streptophyta</taxon>
        <taxon>Embryophyta</taxon>
        <taxon>Tracheophyta</taxon>
        <taxon>Spermatophyta</taxon>
        <taxon>Magnoliopsida</taxon>
        <taxon>eudicotyledons</taxon>
        <taxon>Gunneridae</taxon>
        <taxon>Pentapetalae</taxon>
        <taxon>asterids</taxon>
        <taxon>lamiids</taxon>
        <taxon>Solanales</taxon>
        <taxon>Convolvulaceae</taxon>
        <taxon>Cuscuteae</taxon>
        <taxon>Cuscuta</taxon>
        <taxon>Cuscuta subgen. Cuscuta</taxon>
    </lineage>
</organism>
<keyword evidence="2" id="KW-1185">Reference proteome</keyword>
<dbReference type="AlphaFoldDB" id="A0A9P0Z5K4"/>
<dbReference type="EMBL" id="CAMAPE010000019">
    <property type="protein sequence ID" value="CAH9087707.1"/>
    <property type="molecule type" value="Genomic_DNA"/>
</dbReference>
<name>A0A9P0Z5K4_CUSEU</name>
<evidence type="ECO:0000313" key="2">
    <source>
        <dbReference type="Proteomes" id="UP001152484"/>
    </source>
</evidence>
<accession>A0A9P0Z5K4</accession>
<dbReference type="OrthoDB" id="10386991at2759"/>